<gene>
    <name evidence="1" type="ORF">DSJ_02335</name>
</gene>
<dbReference type="InterPro" id="IPR046897">
    <property type="entry name" value="ABC-3C_MC6"/>
</dbReference>
<evidence type="ECO:0000313" key="1">
    <source>
        <dbReference type="EMBL" id="ARF48316.1"/>
    </source>
</evidence>
<evidence type="ECO:0000313" key="2">
    <source>
        <dbReference type="Proteomes" id="UP000192380"/>
    </source>
</evidence>
<dbReference type="Proteomes" id="UP000192380">
    <property type="component" value="Chromosome"/>
</dbReference>
<proteinExistence type="predicted"/>
<protein>
    <submittedName>
        <fullName evidence="1">Uncharacterized protein</fullName>
    </submittedName>
</protein>
<reference evidence="1 2" key="1">
    <citation type="submission" date="2016-10" db="EMBL/GenBank/DDBJ databases">
        <title>Complete Genome Assembly of Pantoea stewartii subsp. stewartii DC283, a Corn Pathogen.</title>
        <authorList>
            <person name="Duong D.A."/>
            <person name="Stevens A.M."/>
            <person name="Jensen R.V."/>
        </authorList>
    </citation>
    <scope>NUCLEOTIDE SEQUENCE [LARGE SCALE GENOMIC DNA]</scope>
    <source>
        <strain evidence="1 2">DC283</strain>
    </source>
</reference>
<keyword evidence="2" id="KW-1185">Reference proteome</keyword>
<organism evidence="1 2">
    <name type="scientific">Pantoea stewartii subsp. stewartii DC283</name>
    <dbReference type="NCBI Taxonomy" id="660596"/>
    <lineage>
        <taxon>Bacteria</taxon>
        <taxon>Pseudomonadati</taxon>
        <taxon>Pseudomonadota</taxon>
        <taxon>Gammaproteobacteria</taxon>
        <taxon>Enterobacterales</taxon>
        <taxon>Erwiniaceae</taxon>
        <taxon>Pantoea</taxon>
    </lineage>
</organism>
<sequence>MRLNLFSKNEDLDKSAPVLGAKILNIFEKKKSRRVSIFEVIQTLKKDKKIGVRAVYYAIIFLYSLDLIEFDEPYLVIKNDENK</sequence>
<dbReference type="EMBL" id="CP017581">
    <property type="protein sequence ID" value="ARF48316.1"/>
    <property type="molecule type" value="Genomic_DNA"/>
</dbReference>
<dbReference type="Pfam" id="PF20293">
    <property type="entry name" value="MC6"/>
    <property type="match status" value="1"/>
</dbReference>
<dbReference type="RefSeq" id="WP_044242785.1">
    <property type="nucleotide sequence ID" value="NZ_AHIE01000032.1"/>
</dbReference>
<accession>A0ABM6K1P4</accession>
<name>A0ABM6K1P4_PANSE</name>